<accession>A0A1I6DRF4</accession>
<protein>
    <submittedName>
        <fullName evidence="1">Uncharacterized protein</fullName>
    </submittedName>
</protein>
<keyword evidence="2" id="KW-1185">Reference proteome</keyword>
<dbReference type="EMBL" id="FOYM01000015">
    <property type="protein sequence ID" value="SFR07938.1"/>
    <property type="molecule type" value="Genomic_DNA"/>
</dbReference>
<gene>
    <name evidence="1" type="ORF">SAMN05660706_11584</name>
</gene>
<dbReference type="STRING" id="39060.SAMN05660706_11584"/>
<proteinExistence type="predicted"/>
<name>A0A1I6DRF4_9FIRM</name>
<dbReference type="Proteomes" id="UP000199584">
    <property type="component" value="Unassembled WGS sequence"/>
</dbReference>
<reference evidence="2" key="1">
    <citation type="submission" date="2016-10" db="EMBL/GenBank/DDBJ databases">
        <authorList>
            <person name="Varghese N."/>
            <person name="Submissions S."/>
        </authorList>
    </citation>
    <scope>NUCLEOTIDE SEQUENCE [LARGE SCALE GENOMIC DNA]</scope>
    <source>
        <strain evidence="2">DSM 3669</strain>
    </source>
</reference>
<evidence type="ECO:0000313" key="1">
    <source>
        <dbReference type="EMBL" id="SFR07938.1"/>
    </source>
</evidence>
<evidence type="ECO:0000313" key="2">
    <source>
        <dbReference type="Proteomes" id="UP000199584"/>
    </source>
</evidence>
<organism evidence="1 2">
    <name type="scientific">Desulfoscipio geothermicus DSM 3669</name>
    <dbReference type="NCBI Taxonomy" id="1121426"/>
    <lineage>
        <taxon>Bacteria</taxon>
        <taxon>Bacillati</taxon>
        <taxon>Bacillota</taxon>
        <taxon>Clostridia</taxon>
        <taxon>Eubacteriales</taxon>
        <taxon>Desulfallaceae</taxon>
        <taxon>Desulfoscipio</taxon>
    </lineage>
</organism>
<sequence>MQPAARACKKNQRGTDFHVAVAAPSVKGDWLHFRFLKMVPVPLLPGCSPLRFQISASTGLWFASGRIWRSCILRSTGSYSELFIYNSFLFASYAGGYCTIRPANSATSASPSPVTDAPIRHLRGTTRPHPICLFRIGTFLVHFPIKKNRPCKRGPTLLFINLINRLIRKPGPFSALLSKWAPPRKDRPQCRSPPP</sequence>
<dbReference type="AlphaFoldDB" id="A0A1I6DRF4"/>